<dbReference type="PRINTS" id="PR00039">
    <property type="entry name" value="HTHLYSR"/>
</dbReference>
<dbReference type="SUPFAM" id="SSF46785">
    <property type="entry name" value="Winged helix' DNA-binding domain"/>
    <property type="match status" value="1"/>
</dbReference>
<reference evidence="7" key="1">
    <citation type="journal article" date="2014" name="Environ. Microbiol.">
        <title>Comparative genomics of the marine bacterial genus Glaciecola reveals the high degree of genomic diversity and genomic characteristic for cold adaptation.</title>
        <authorList>
            <person name="Qin Q.L."/>
            <person name="Xie B.B."/>
            <person name="Yu Y."/>
            <person name="Shu Y.L."/>
            <person name="Rong J.C."/>
            <person name="Zhang Y.J."/>
            <person name="Zhao D.L."/>
            <person name="Chen X.L."/>
            <person name="Zhang X.Y."/>
            <person name="Chen B."/>
            <person name="Zhou B.C."/>
            <person name="Zhang Y.Z."/>
        </authorList>
    </citation>
    <scope>NUCLEOTIDE SEQUENCE [LARGE SCALE GENOMIC DNA]</scope>
    <source>
        <strain evidence="7">LMG 21857</strain>
    </source>
</reference>
<dbReference type="AlphaFoldDB" id="K6ZS10"/>
<dbReference type="InterPro" id="IPR000847">
    <property type="entry name" value="LysR_HTH_N"/>
</dbReference>
<evidence type="ECO:0000313" key="6">
    <source>
        <dbReference type="EMBL" id="GAC31623.1"/>
    </source>
</evidence>
<protein>
    <recommendedName>
        <fullName evidence="5">HTH lysR-type domain-containing protein</fullName>
    </recommendedName>
</protein>
<keyword evidence="2" id="KW-0805">Transcription regulation</keyword>
<evidence type="ECO:0000256" key="3">
    <source>
        <dbReference type="ARBA" id="ARBA00023125"/>
    </source>
</evidence>
<gene>
    <name evidence="6" type="ORF">GPLA_0707</name>
</gene>
<dbReference type="GO" id="GO:0043565">
    <property type="term" value="F:sequence-specific DNA binding"/>
    <property type="evidence" value="ECO:0007669"/>
    <property type="project" value="TreeGrafter"/>
</dbReference>
<feature type="domain" description="HTH lysR-type" evidence="5">
    <location>
        <begin position="4"/>
        <end position="61"/>
    </location>
</feature>
<comment type="caution">
    <text evidence="6">The sequence shown here is derived from an EMBL/GenBank/DDBJ whole genome shotgun (WGS) entry which is preliminary data.</text>
</comment>
<dbReference type="FunFam" id="1.10.10.10:FF:000001">
    <property type="entry name" value="LysR family transcriptional regulator"/>
    <property type="match status" value="1"/>
</dbReference>
<dbReference type="InterPro" id="IPR058163">
    <property type="entry name" value="LysR-type_TF_proteobact-type"/>
</dbReference>
<evidence type="ECO:0000256" key="1">
    <source>
        <dbReference type="ARBA" id="ARBA00009437"/>
    </source>
</evidence>
<dbReference type="PANTHER" id="PTHR30537">
    <property type="entry name" value="HTH-TYPE TRANSCRIPTIONAL REGULATOR"/>
    <property type="match status" value="1"/>
</dbReference>
<dbReference type="EMBL" id="BAER01000017">
    <property type="protein sequence ID" value="GAC31623.1"/>
    <property type="molecule type" value="Genomic_DNA"/>
</dbReference>
<evidence type="ECO:0000259" key="5">
    <source>
        <dbReference type="PROSITE" id="PS50931"/>
    </source>
</evidence>
<dbReference type="STRING" id="1129793.GPLA_0707"/>
<organism evidence="6 7">
    <name type="scientific">Paraglaciecola polaris LMG 21857</name>
    <dbReference type="NCBI Taxonomy" id="1129793"/>
    <lineage>
        <taxon>Bacteria</taxon>
        <taxon>Pseudomonadati</taxon>
        <taxon>Pseudomonadota</taxon>
        <taxon>Gammaproteobacteria</taxon>
        <taxon>Alteromonadales</taxon>
        <taxon>Alteromonadaceae</taxon>
        <taxon>Paraglaciecola</taxon>
    </lineage>
</organism>
<keyword evidence="7" id="KW-1185">Reference proteome</keyword>
<sequence>MNPPPIQWLAVFAAAAKYSSFRKAADTLHVSPPAVSQQIKALEEYLGSKLFRRNGPRLTLTSAGEFYYQVAANIMSLHHSGFTEFDQRFNKRSLRLSTPLFIAQELLIPHYMAYKELQSKAELRITTGSEYIDFDTGQADAAIRFGHGGWPNLVSRLLCKVHISPVVSPLYQAKCMRQPQSDLASLVNNHILITTDENLQDWYSLFPDIHPKDVIVCDSYFSAIKSAEKGLGIVLGLFPAINNWVNEGRLTQLSNGYFDTQSAYWLVSPKQQEDNPLIASCFTWAKTLFDGLPALHNE</sequence>
<dbReference type="RefSeq" id="WP_007103427.1">
    <property type="nucleotide sequence ID" value="NZ_BAER01000017.1"/>
</dbReference>
<dbReference type="InterPro" id="IPR036390">
    <property type="entry name" value="WH_DNA-bd_sf"/>
</dbReference>
<proteinExistence type="inferred from homology"/>
<dbReference type="GO" id="GO:0006351">
    <property type="term" value="P:DNA-templated transcription"/>
    <property type="evidence" value="ECO:0007669"/>
    <property type="project" value="TreeGrafter"/>
</dbReference>
<evidence type="ECO:0000256" key="2">
    <source>
        <dbReference type="ARBA" id="ARBA00023015"/>
    </source>
</evidence>
<dbReference type="PROSITE" id="PS50931">
    <property type="entry name" value="HTH_LYSR"/>
    <property type="match status" value="1"/>
</dbReference>
<dbReference type="SUPFAM" id="SSF53850">
    <property type="entry name" value="Periplasmic binding protein-like II"/>
    <property type="match status" value="1"/>
</dbReference>
<keyword evidence="3" id="KW-0238">DNA-binding</keyword>
<keyword evidence="4" id="KW-0804">Transcription</keyword>
<dbReference type="InterPro" id="IPR036388">
    <property type="entry name" value="WH-like_DNA-bd_sf"/>
</dbReference>
<comment type="similarity">
    <text evidence="1">Belongs to the LysR transcriptional regulatory family.</text>
</comment>
<dbReference type="InterPro" id="IPR005119">
    <property type="entry name" value="LysR_subst-bd"/>
</dbReference>
<evidence type="ECO:0000256" key="4">
    <source>
        <dbReference type="ARBA" id="ARBA00023163"/>
    </source>
</evidence>
<dbReference type="PANTHER" id="PTHR30537:SF74">
    <property type="entry name" value="HTH-TYPE TRANSCRIPTIONAL REGULATOR TRPI"/>
    <property type="match status" value="1"/>
</dbReference>
<dbReference type="OrthoDB" id="5877876at2"/>
<dbReference type="Pfam" id="PF00126">
    <property type="entry name" value="HTH_1"/>
    <property type="match status" value="1"/>
</dbReference>
<dbReference type="Pfam" id="PF03466">
    <property type="entry name" value="LysR_substrate"/>
    <property type="match status" value="1"/>
</dbReference>
<dbReference type="Gene3D" id="3.40.190.10">
    <property type="entry name" value="Periplasmic binding protein-like II"/>
    <property type="match status" value="2"/>
</dbReference>
<name>K6ZS10_9ALTE</name>
<dbReference type="Proteomes" id="UP000006322">
    <property type="component" value="Unassembled WGS sequence"/>
</dbReference>
<dbReference type="GO" id="GO:0003700">
    <property type="term" value="F:DNA-binding transcription factor activity"/>
    <property type="evidence" value="ECO:0007669"/>
    <property type="project" value="InterPro"/>
</dbReference>
<evidence type="ECO:0000313" key="7">
    <source>
        <dbReference type="Proteomes" id="UP000006322"/>
    </source>
</evidence>
<accession>K6ZS10</accession>
<dbReference type="Gene3D" id="1.10.10.10">
    <property type="entry name" value="Winged helix-like DNA-binding domain superfamily/Winged helix DNA-binding domain"/>
    <property type="match status" value="1"/>
</dbReference>